<gene>
    <name evidence="1" type="ORF">E3202_01480</name>
</gene>
<name>A0A506UQM4_9PROT</name>
<dbReference type="OrthoDB" id="7340718at2"/>
<keyword evidence="2" id="KW-1185">Reference proteome</keyword>
<dbReference type="AlphaFoldDB" id="A0A506UQM4"/>
<comment type="caution">
    <text evidence="1">The sequence shown here is derived from an EMBL/GenBank/DDBJ whole genome shotgun (WGS) entry which is preliminary data.</text>
</comment>
<organism evidence="1 2">
    <name type="scientific">Oecophyllibacter saccharovorans</name>
    <dbReference type="NCBI Taxonomy" id="2558360"/>
    <lineage>
        <taxon>Bacteria</taxon>
        <taxon>Pseudomonadati</taxon>
        <taxon>Pseudomonadota</taxon>
        <taxon>Alphaproteobacteria</taxon>
        <taxon>Acetobacterales</taxon>
        <taxon>Acetobacteraceae</taxon>
        <taxon>Oecophyllibacter</taxon>
    </lineage>
</organism>
<evidence type="ECO:0000313" key="2">
    <source>
        <dbReference type="Proteomes" id="UP000315037"/>
    </source>
</evidence>
<evidence type="ECO:0000313" key="1">
    <source>
        <dbReference type="EMBL" id="TPW35665.1"/>
    </source>
</evidence>
<accession>A0A506UQM4</accession>
<dbReference type="EMBL" id="SORZ01000001">
    <property type="protein sequence ID" value="TPW35665.1"/>
    <property type="molecule type" value="Genomic_DNA"/>
</dbReference>
<dbReference type="Proteomes" id="UP000315037">
    <property type="component" value="Unassembled WGS sequence"/>
</dbReference>
<protein>
    <submittedName>
        <fullName evidence="1">Uncharacterized protein</fullName>
    </submittedName>
</protein>
<proteinExistence type="predicted"/>
<sequence length="321" mass="36390">MAMMTRTDPSSCLNRLLISELTSRVEPAISDFAREIADSFSVQPLAILFYGSQSRALQTDGLLDFYVIFVQAEDLPGNRELQAANRILPPNVIYRESQTERGKLRAKIALLTLAQFQQRATFQALDTTIWARFCQPVRMVWVQGPRAADALLGVVHDCVVTAAEWAALLGPSQGTAVEFWHHLFKRTYAAELRVEKQNRSTKLLQGREGRYKALLEAAWVEAGIPYRTLEGTPRLSPQLPAGLKEKAVRRWEKISRYGKGLNFLRLLKAAFTFEGGVDYLLWKIERHTGQAITVSAFERKHPLLALPMLLWRFRKLRHSAG</sequence>
<reference evidence="1 2" key="1">
    <citation type="submission" date="2019-03" db="EMBL/GenBank/DDBJ databases">
        <title>The complete genome sequence of Neokomagataea sp. Jb2 NBRC113641.</title>
        <authorList>
            <person name="Chua K.-O."/>
            <person name="Chan K.-G."/>
            <person name="See-Too W.-S."/>
        </authorList>
    </citation>
    <scope>NUCLEOTIDE SEQUENCE [LARGE SCALE GENOMIC DNA]</scope>
    <source>
        <strain evidence="1 2">Jb2</strain>
    </source>
</reference>